<accession>A0A6B2LZ57</accession>
<sequence>MGKNKNKDTVTVEALLRIKRDERPSEDFWNDFENDFERRRLHALLERDTLRHSFWNPSLKAAMFGLPALLIIAVSVSWVQSNDRFTFGQGVTEEQVEPLQVNSLTVSQNDISPVGFADTALPLESDKVSSQFVVDAIETNSSRRVNFQKVLYTPALHLSAPTGSSYVRDSFSTRNYGVTTADLKLGRNF</sequence>
<evidence type="ECO:0000256" key="1">
    <source>
        <dbReference type="SAM" id="Phobius"/>
    </source>
</evidence>
<reference evidence="2 3" key="1">
    <citation type="submission" date="2020-02" db="EMBL/GenBank/DDBJ databases">
        <title>Albibacoteraceae fam. nov., the first described family within the subdivision 4 Verrucomicrobia.</title>
        <authorList>
            <person name="Xi F."/>
        </authorList>
    </citation>
    <scope>NUCLEOTIDE SEQUENCE [LARGE SCALE GENOMIC DNA]</scope>
    <source>
        <strain evidence="2 3">CK1056</strain>
    </source>
</reference>
<proteinExistence type="predicted"/>
<dbReference type="RefSeq" id="WP_163962195.1">
    <property type="nucleotide sequence ID" value="NZ_JAAGNX010000001.1"/>
</dbReference>
<gene>
    <name evidence="2" type="ORF">G0Q06_02645</name>
</gene>
<organism evidence="2 3">
    <name type="scientific">Oceanipulchritudo coccoides</name>
    <dbReference type="NCBI Taxonomy" id="2706888"/>
    <lineage>
        <taxon>Bacteria</taxon>
        <taxon>Pseudomonadati</taxon>
        <taxon>Verrucomicrobiota</taxon>
        <taxon>Opitutia</taxon>
        <taxon>Puniceicoccales</taxon>
        <taxon>Oceanipulchritudinaceae</taxon>
        <taxon>Oceanipulchritudo</taxon>
    </lineage>
</organism>
<dbReference type="EMBL" id="JAAGNX010000001">
    <property type="protein sequence ID" value="NDV61346.1"/>
    <property type="molecule type" value="Genomic_DNA"/>
</dbReference>
<name>A0A6B2LZ57_9BACT</name>
<dbReference type="Proteomes" id="UP000478417">
    <property type="component" value="Unassembled WGS sequence"/>
</dbReference>
<comment type="caution">
    <text evidence="2">The sequence shown here is derived from an EMBL/GenBank/DDBJ whole genome shotgun (WGS) entry which is preliminary data.</text>
</comment>
<keyword evidence="1" id="KW-1133">Transmembrane helix</keyword>
<keyword evidence="1" id="KW-0472">Membrane</keyword>
<protein>
    <submittedName>
        <fullName evidence="2">Uncharacterized protein</fullName>
    </submittedName>
</protein>
<feature type="transmembrane region" description="Helical" evidence="1">
    <location>
        <begin position="61"/>
        <end position="79"/>
    </location>
</feature>
<evidence type="ECO:0000313" key="2">
    <source>
        <dbReference type="EMBL" id="NDV61346.1"/>
    </source>
</evidence>
<evidence type="ECO:0000313" key="3">
    <source>
        <dbReference type="Proteomes" id="UP000478417"/>
    </source>
</evidence>
<dbReference type="AlphaFoldDB" id="A0A6B2LZ57"/>
<keyword evidence="1" id="KW-0812">Transmembrane</keyword>
<keyword evidence="3" id="KW-1185">Reference proteome</keyword>